<dbReference type="InterPro" id="IPR011990">
    <property type="entry name" value="TPR-like_helical_dom_sf"/>
</dbReference>
<name>A0A7C9N4K9_9BACT</name>
<dbReference type="PANTHER" id="PTHR12558">
    <property type="entry name" value="CELL DIVISION CYCLE 16,23,27"/>
    <property type="match status" value="1"/>
</dbReference>
<dbReference type="SUPFAM" id="SSF56281">
    <property type="entry name" value="Metallo-hydrolase/oxidoreductase"/>
    <property type="match status" value="1"/>
</dbReference>
<dbReference type="Proteomes" id="UP000482487">
    <property type="component" value="Unassembled WGS sequence"/>
</dbReference>
<evidence type="ECO:0000256" key="1">
    <source>
        <dbReference type="PROSITE-ProRule" id="PRU00339"/>
    </source>
</evidence>
<dbReference type="EMBL" id="WVUD01000005">
    <property type="protein sequence ID" value="MYL82515.1"/>
    <property type="molecule type" value="Genomic_DNA"/>
</dbReference>
<dbReference type="InterPro" id="IPR019734">
    <property type="entry name" value="TPR_rpt"/>
</dbReference>
<keyword evidence="1" id="KW-0802">TPR repeat</keyword>
<dbReference type="CDD" id="cd06262">
    <property type="entry name" value="metallo-hydrolase-like_MBL-fold"/>
    <property type="match status" value="1"/>
</dbReference>
<proteinExistence type="predicted"/>
<gene>
    <name evidence="2" type="ORF">GTA51_05105</name>
</gene>
<dbReference type="RefSeq" id="WP_160959241.1">
    <property type="nucleotide sequence ID" value="NZ_WVUD01000005.1"/>
</dbReference>
<keyword evidence="3" id="KW-1185">Reference proteome</keyword>
<dbReference type="AlphaFoldDB" id="A0A7C9N4K9"/>
<feature type="repeat" description="TPR" evidence="1">
    <location>
        <begin position="180"/>
        <end position="213"/>
    </location>
</feature>
<evidence type="ECO:0000313" key="3">
    <source>
        <dbReference type="Proteomes" id="UP000482487"/>
    </source>
</evidence>
<accession>A0A7C9N4K9</accession>
<reference evidence="2 3" key="1">
    <citation type="submission" date="2020-01" db="EMBL/GenBank/DDBJ databases">
        <title>Genome sequence of Desulfovibrio aerotolerans DSM 16695(T).</title>
        <authorList>
            <person name="Karnachuk O."/>
            <person name="Avakyan M."/>
            <person name="Mardanov A."/>
            <person name="Kadnikov V."/>
            <person name="Ravin N."/>
        </authorList>
    </citation>
    <scope>NUCLEOTIDE SEQUENCE [LARGE SCALE GENOMIC DNA]</scope>
    <source>
        <strain evidence="2 3">DSM 16695</strain>
    </source>
</reference>
<dbReference type="PANTHER" id="PTHR12558:SF13">
    <property type="entry name" value="CELL DIVISION CYCLE PROTEIN 27 HOMOLOG"/>
    <property type="match status" value="1"/>
</dbReference>
<dbReference type="Pfam" id="PF23023">
    <property type="entry name" value="Anti-Pycsar_Apyc1"/>
    <property type="match status" value="1"/>
</dbReference>
<dbReference type="SUPFAM" id="SSF48452">
    <property type="entry name" value="TPR-like"/>
    <property type="match status" value="1"/>
</dbReference>
<dbReference type="SMART" id="SM00028">
    <property type="entry name" value="TPR"/>
    <property type="match status" value="5"/>
</dbReference>
<evidence type="ECO:0000313" key="2">
    <source>
        <dbReference type="EMBL" id="MYL82515.1"/>
    </source>
</evidence>
<comment type="caution">
    <text evidence="2">The sequence shown here is derived from an EMBL/GenBank/DDBJ whole genome shotgun (WGS) entry which is preliminary data.</text>
</comment>
<dbReference type="OrthoDB" id="5458866at2"/>
<keyword evidence="2" id="KW-0378">Hydrolase</keyword>
<dbReference type="Pfam" id="PF13181">
    <property type="entry name" value="TPR_8"/>
    <property type="match status" value="1"/>
</dbReference>
<sequence length="713" mass="80745">MINPIDTLRELGQKIDSAFYYGKNEEGLQLLKTALKESVDVVGYSLYFQSEYENYINRNECKSIELLQKAYEALPHDIFIVCNRAIAFFDQGENENAMDLFNKVLAEDHSYSKAMVGVAVILSIQGHIDQAREFFLKAIALNNTDSHAMTQLGVSLGENGKDLESLKWFVKALSINDKEFNAMREIGVFFSRKGKEDKAVKWFEKSLHVNEGDAYTYRCYAVSCVNLGDMQKALGLIKKALVLDSRNKDFQQILEYISSNLGLKFEDILRDIDPTIVAGETSIEALRGLVRKTQERFAKEICEFGKKMVASEDRLKDFLGLSSNVQCDRSLLLTLRRWNSYTPTIPSINEERYVGGGYVIYHQGRAVVIDPGHNFIENFSQAGGMLCDIDAIVMTHAHSDHTNDFESLLTLVYEYNQANELKMGMEKYKKIDIYLNVGAMKKFSGLIDLRGSDYINQVCVMTPFVKYTLANGVVVCPLPAYHDELITKKYALGLHISVPVLNGKKKNILFTSDTGLFPQIKKKVGAKKEATVADVTKDEIFRLYGSLGKNVDLLIPHLGSIKPEEITSKIDTEWEEIFYPNHLGVLGVIRLIAEINPKIVFISEFGEELIGFRSDLMKMLQEVVSNFFEGRSECPVVLPADTPLIYDIIDDKIYCVVTQAFQSASGVRFKQVNDTFYYYKSESKCTDSQFGLKCQMFSLKLQSREDLYFKGKA</sequence>
<protein>
    <submittedName>
        <fullName evidence="2">MBL fold metallo-hydrolase</fullName>
    </submittedName>
</protein>
<organism evidence="2 3">
    <name type="scientific">Solidesulfovibrio aerotolerans</name>
    <dbReference type="NCBI Taxonomy" id="295255"/>
    <lineage>
        <taxon>Bacteria</taxon>
        <taxon>Pseudomonadati</taxon>
        <taxon>Thermodesulfobacteriota</taxon>
        <taxon>Desulfovibrionia</taxon>
        <taxon>Desulfovibrionales</taxon>
        <taxon>Desulfovibrionaceae</taxon>
        <taxon>Solidesulfovibrio</taxon>
    </lineage>
</organism>
<dbReference type="GO" id="GO:0016787">
    <property type="term" value="F:hydrolase activity"/>
    <property type="evidence" value="ECO:0007669"/>
    <property type="project" value="UniProtKB-KW"/>
</dbReference>
<dbReference type="Gene3D" id="3.60.15.10">
    <property type="entry name" value="Ribonuclease Z/Hydroxyacylglutathione hydrolase-like"/>
    <property type="match status" value="1"/>
</dbReference>
<dbReference type="InterPro" id="IPR036866">
    <property type="entry name" value="RibonucZ/Hydroxyglut_hydro"/>
</dbReference>
<dbReference type="PROSITE" id="PS50005">
    <property type="entry name" value="TPR"/>
    <property type="match status" value="1"/>
</dbReference>
<dbReference type="Gene3D" id="1.25.40.10">
    <property type="entry name" value="Tetratricopeptide repeat domain"/>
    <property type="match status" value="1"/>
</dbReference>